<dbReference type="SUPFAM" id="SSF52540">
    <property type="entry name" value="P-loop containing nucleoside triphosphate hydrolases"/>
    <property type="match status" value="1"/>
</dbReference>
<evidence type="ECO:0000313" key="7">
    <source>
        <dbReference type="Proteomes" id="UP000320672"/>
    </source>
</evidence>
<dbReference type="Proteomes" id="UP000320672">
    <property type="component" value="Chromosome"/>
</dbReference>
<dbReference type="PANTHER" id="PTHR24220">
    <property type="entry name" value="IMPORT ATP-BINDING PROTEIN"/>
    <property type="match status" value="1"/>
</dbReference>
<dbReference type="GO" id="GO:0005524">
    <property type="term" value="F:ATP binding"/>
    <property type="evidence" value="ECO:0007669"/>
    <property type="project" value="UniProtKB-KW"/>
</dbReference>
<keyword evidence="7" id="KW-1185">Reference proteome</keyword>
<keyword evidence="1" id="KW-0813">Transport</keyword>
<dbReference type="GO" id="GO:0098796">
    <property type="term" value="C:membrane protein complex"/>
    <property type="evidence" value="ECO:0007669"/>
    <property type="project" value="UniProtKB-ARBA"/>
</dbReference>
<dbReference type="EMBL" id="CP036262">
    <property type="protein sequence ID" value="QDS94759.1"/>
    <property type="molecule type" value="Genomic_DNA"/>
</dbReference>
<dbReference type="GO" id="GO:0022857">
    <property type="term" value="F:transmembrane transporter activity"/>
    <property type="evidence" value="ECO:0007669"/>
    <property type="project" value="TreeGrafter"/>
</dbReference>
<dbReference type="InterPro" id="IPR015854">
    <property type="entry name" value="ABC_transpr_LolD-like"/>
</dbReference>
<dbReference type="CDD" id="cd03255">
    <property type="entry name" value="ABC_MJ0796_LolCDE_FtsE"/>
    <property type="match status" value="1"/>
</dbReference>
<reference evidence="6 7" key="1">
    <citation type="submission" date="2019-02" db="EMBL/GenBank/DDBJ databases">
        <title>Deep-cultivation of Planctomycetes and their phenomic and genomic characterization uncovers novel biology.</title>
        <authorList>
            <person name="Wiegand S."/>
            <person name="Jogler M."/>
            <person name="Boedeker C."/>
            <person name="Pinto D."/>
            <person name="Vollmers J."/>
            <person name="Rivas-Marin E."/>
            <person name="Kohn T."/>
            <person name="Peeters S.H."/>
            <person name="Heuer A."/>
            <person name="Rast P."/>
            <person name="Oberbeckmann S."/>
            <person name="Bunk B."/>
            <person name="Jeske O."/>
            <person name="Meyerdierks A."/>
            <person name="Storesund J.E."/>
            <person name="Kallscheuer N."/>
            <person name="Luecker S."/>
            <person name="Lage O.M."/>
            <person name="Pohl T."/>
            <person name="Merkel B.J."/>
            <person name="Hornburger P."/>
            <person name="Mueller R.-W."/>
            <person name="Bruemmer F."/>
            <person name="Labrenz M."/>
            <person name="Spormann A.M."/>
            <person name="Op den Camp H."/>
            <person name="Overmann J."/>
            <person name="Amann R."/>
            <person name="Jetten M.S.M."/>
            <person name="Mascher T."/>
            <person name="Medema M.H."/>
            <person name="Devos D.P."/>
            <person name="Kaster A.-K."/>
            <person name="Ovreas L."/>
            <person name="Rohde M."/>
            <person name="Galperin M.Y."/>
            <person name="Jogler C."/>
        </authorList>
    </citation>
    <scope>NUCLEOTIDE SEQUENCE [LARGE SCALE GENOMIC DNA]</scope>
    <source>
        <strain evidence="6 7">FF011L</strain>
    </source>
</reference>
<sequence length="370" mass="40413">MNSNVVGGITYCRIDCSASGLRGHGKSLLPWRKQLVVKHAKQHSGQRSEEFRFASEDLIFVGQSSAFVDCTKGAWRKKRLAWRKLRPALEAGRCHAILLKVTVLESLFPFVISFRSTRVNPINISLPLDVQQVTKIYRQGATPIHALDGIDLSVQAGEFVAIMGASGSGKSTLLHAIAGLIDVDSGNVMIAGQDLGQLSDVPLTKFRQRNLGIVFQAFNLIPSLTAEDNIRLPGASGPELDSKVESLLDRLGMQDRRRHKPGALSGGEQQRIAIARALVCNPAVLLADEPTGSLDSVTGTQICQLLRGLCDDEHRTIVIVTHEPHVAMWADRVVVLKDGKKLSEFCPDHRHDSQAVASQYQALLRGEVVQ</sequence>
<dbReference type="InterPro" id="IPR017911">
    <property type="entry name" value="MacB-like_ATP-bd"/>
</dbReference>
<dbReference type="PROSITE" id="PS50893">
    <property type="entry name" value="ABC_TRANSPORTER_2"/>
    <property type="match status" value="1"/>
</dbReference>
<proteinExistence type="inferred from homology"/>
<name>A0A517MIP0_9BACT</name>
<dbReference type="SMART" id="SM00382">
    <property type="entry name" value="AAA"/>
    <property type="match status" value="1"/>
</dbReference>
<evidence type="ECO:0000313" key="6">
    <source>
        <dbReference type="EMBL" id="QDS94759.1"/>
    </source>
</evidence>
<dbReference type="GO" id="GO:0016887">
    <property type="term" value="F:ATP hydrolysis activity"/>
    <property type="evidence" value="ECO:0007669"/>
    <property type="project" value="InterPro"/>
</dbReference>
<feature type="domain" description="ABC transporter" evidence="5">
    <location>
        <begin position="128"/>
        <end position="363"/>
    </location>
</feature>
<dbReference type="InterPro" id="IPR027417">
    <property type="entry name" value="P-loop_NTPase"/>
</dbReference>
<evidence type="ECO:0000259" key="5">
    <source>
        <dbReference type="PROSITE" id="PS50893"/>
    </source>
</evidence>
<accession>A0A517MIP0</accession>
<gene>
    <name evidence="6" type="ORF">FF011L_35410</name>
</gene>
<dbReference type="InterPro" id="IPR003439">
    <property type="entry name" value="ABC_transporter-like_ATP-bd"/>
</dbReference>
<evidence type="ECO:0000256" key="1">
    <source>
        <dbReference type="ARBA" id="ARBA00022448"/>
    </source>
</evidence>
<dbReference type="AlphaFoldDB" id="A0A517MIP0"/>
<dbReference type="KEGG" id="rml:FF011L_35410"/>
<dbReference type="GO" id="GO:0005886">
    <property type="term" value="C:plasma membrane"/>
    <property type="evidence" value="ECO:0007669"/>
    <property type="project" value="TreeGrafter"/>
</dbReference>
<dbReference type="InterPro" id="IPR003593">
    <property type="entry name" value="AAA+_ATPase"/>
</dbReference>
<keyword evidence="3 6" id="KW-0067">ATP-binding</keyword>
<keyword evidence="2" id="KW-0547">Nucleotide-binding</keyword>
<evidence type="ECO:0000256" key="3">
    <source>
        <dbReference type="ARBA" id="ARBA00022840"/>
    </source>
</evidence>
<dbReference type="Pfam" id="PF00005">
    <property type="entry name" value="ABC_tran"/>
    <property type="match status" value="1"/>
</dbReference>
<comment type="similarity">
    <text evidence="4">Belongs to the ABC transporter superfamily. Macrolide exporter (TC 3.A.1.122) family.</text>
</comment>
<dbReference type="FunFam" id="3.40.50.300:FF:000032">
    <property type="entry name" value="Export ABC transporter ATP-binding protein"/>
    <property type="match status" value="1"/>
</dbReference>
<organism evidence="6 7">
    <name type="scientific">Roseimaritima multifibrata</name>
    <dbReference type="NCBI Taxonomy" id="1930274"/>
    <lineage>
        <taxon>Bacteria</taxon>
        <taxon>Pseudomonadati</taxon>
        <taxon>Planctomycetota</taxon>
        <taxon>Planctomycetia</taxon>
        <taxon>Pirellulales</taxon>
        <taxon>Pirellulaceae</taxon>
        <taxon>Roseimaritima</taxon>
    </lineage>
</organism>
<dbReference type="InterPro" id="IPR017871">
    <property type="entry name" value="ABC_transporter-like_CS"/>
</dbReference>
<evidence type="ECO:0000256" key="2">
    <source>
        <dbReference type="ARBA" id="ARBA00022741"/>
    </source>
</evidence>
<dbReference type="Gene3D" id="3.40.50.300">
    <property type="entry name" value="P-loop containing nucleotide triphosphate hydrolases"/>
    <property type="match status" value="1"/>
</dbReference>
<dbReference type="PANTHER" id="PTHR24220:SF86">
    <property type="entry name" value="ABC TRANSPORTER ABCH.1"/>
    <property type="match status" value="1"/>
</dbReference>
<evidence type="ECO:0000256" key="4">
    <source>
        <dbReference type="ARBA" id="ARBA00038388"/>
    </source>
</evidence>
<dbReference type="PROSITE" id="PS00211">
    <property type="entry name" value="ABC_TRANSPORTER_1"/>
    <property type="match status" value="1"/>
</dbReference>
<protein>
    <submittedName>
        <fullName evidence="6">Putative ABC transporter ATP-binding protein</fullName>
    </submittedName>
</protein>